<feature type="transmembrane region" description="Helical" evidence="1">
    <location>
        <begin position="74"/>
        <end position="93"/>
    </location>
</feature>
<dbReference type="EMBL" id="ABCK01000010">
    <property type="protein sequence ID" value="EDM27380.1"/>
    <property type="molecule type" value="Genomic_DNA"/>
</dbReference>
<reference evidence="3 4" key="2">
    <citation type="journal article" date="2010" name="J. Bacteriol.">
        <title>Genome sequence of Lentisphaera araneosa HTCC2155T, the type species of the order Lentisphaerales in the phylum Lentisphaerae.</title>
        <authorList>
            <person name="Thrash J.C."/>
            <person name="Cho J.C."/>
            <person name="Vergin K.L."/>
            <person name="Morris R.M."/>
            <person name="Giovannoni S.J."/>
        </authorList>
    </citation>
    <scope>NUCLEOTIDE SEQUENCE [LARGE SCALE GENOMIC DNA]</scope>
    <source>
        <strain evidence="3 4">HTCC2155</strain>
    </source>
</reference>
<keyword evidence="1" id="KW-1133">Transmembrane helix</keyword>
<feature type="transmembrane region" description="Helical" evidence="1">
    <location>
        <begin position="113"/>
        <end position="132"/>
    </location>
</feature>
<feature type="transmembrane region" description="Helical" evidence="1">
    <location>
        <begin position="7"/>
        <end position="24"/>
    </location>
</feature>
<dbReference type="EMBL" id="ABCK01000025">
    <property type="protein sequence ID" value="EDM25676.1"/>
    <property type="molecule type" value="Genomic_DNA"/>
</dbReference>
<evidence type="ECO:0000313" key="2">
    <source>
        <dbReference type="EMBL" id="EDM25676.1"/>
    </source>
</evidence>
<keyword evidence="1" id="KW-0472">Membrane</keyword>
<gene>
    <name evidence="2" type="ORF">LNTAR_13042</name>
    <name evidence="3" type="ORF">LNTAR_21740</name>
</gene>
<protein>
    <submittedName>
        <fullName evidence="3">Uncharacterized protein</fullName>
    </submittedName>
</protein>
<evidence type="ECO:0000313" key="3">
    <source>
        <dbReference type="EMBL" id="EDM27380.1"/>
    </source>
</evidence>
<organism evidence="3 4">
    <name type="scientific">Lentisphaera araneosa HTCC2155</name>
    <dbReference type="NCBI Taxonomy" id="313628"/>
    <lineage>
        <taxon>Bacteria</taxon>
        <taxon>Pseudomonadati</taxon>
        <taxon>Lentisphaerota</taxon>
        <taxon>Lentisphaeria</taxon>
        <taxon>Lentisphaerales</taxon>
        <taxon>Lentisphaeraceae</taxon>
        <taxon>Lentisphaera</taxon>
    </lineage>
</organism>
<name>A6DM82_9BACT</name>
<sequence>MKKDKDHFGLGTLFGIILFGIKIISNDSLLIQITEKNYYQPSKVACVLFLIIVAIYLFLKIFKEYKHFTKFIKTYITLDIAILIIIFYIDIFFDKYFSYKSRSYSRYNFSGLYPLIIFICTFYSLITSIKSLKNKTIA</sequence>
<proteinExistence type="predicted"/>
<evidence type="ECO:0000313" key="4">
    <source>
        <dbReference type="Proteomes" id="UP000004947"/>
    </source>
</evidence>
<dbReference type="AlphaFoldDB" id="A6DM82"/>
<accession>A6DM82</accession>
<feature type="transmembrane region" description="Helical" evidence="1">
    <location>
        <begin position="44"/>
        <end position="62"/>
    </location>
</feature>
<keyword evidence="4" id="KW-1185">Reference proteome</keyword>
<evidence type="ECO:0000256" key="1">
    <source>
        <dbReference type="SAM" id="Phobius"/>
    </source>
</evidence>
<dbReference type="Proteomes" id="UP000004947">
    <property type="component" value="Unassembled WGS sequence"/>
</dbReference>
<comment type="caution">
    <text evidence="3">The sequence shown here is derived from an EMBL/GenBank/DDBJ whole genome shotgun (WGS) entry which is preliminary data.</text>
</comment>
<dbReference type="STRING" id="313628.LNTAR_13042"/>
<reference evidence="3" key="1">
    <citation type="submission" date="2007-06" db="EMBL/GenBank/DDBJ databases">
        <authorList>
            <person name="Giovannoni S."/>
            <person name="Cho J.-C."/>
            <person name="Ferriera S."/>
            <person name="Johnson J."/>
            <person name="Kravitz S."/>
            <person name="Beeson K."/>
            <person name="Sutton G."/>
            <person name="Rogers Y.-H."/>
            <person name="Friedman R."/>
            <person name="Frazier M."/>
            <person name="Venter J.C."/>
        </authorList>
    </citation>
    <scope>NUCLEOTIDE SEQUENCE</scope>
    <source>
        <strain evidence="3">HTCC2155</strain>
    </source>
</reference>
<keyword evidence="1" id="KW-0812">Transmembrane</keyword>